<feature type="transmembrane region" description="Helical" evidence="6">
    <location>
        <begin position="421"/>
        <end position="440"/>
    </location>
</feature>
<comment type="subcellular location">
    <subcellularLocation>
        <location evidence="1">Membrane</location>
        <topology evidence="1">Multi-pass membrane protein</topology>
    </subcellularLocation>
</comment>
<dbReference type="Pfam" id="PF03151">
    <property type="entry name" value="TPT"/>
    <property type="match status" value="1"/>
</dbReference>
<dbReference type="GO" id="GO:0016020">
    <property type="term" value="C:membrane"/>
    <property type="evidence" value="ECO:0007669"/>
    <property type="project" value="UniProtKB-SubCell"/>
</dbReference>
<feature type="region of interest" description="Disordered" evidence="5">
    <location>
        <begin position="88"/>
        <end position="120"/>
    </location>
</feature>
<evidence type="ECO:0000256" key="6">
    <source>
        <dbReference type="SAM" id="Phobius"/>
    </source>
</evidence>
<evidence type="ECO:0000256" key="1">
    <source>
        <dbReference type="ARBA" id="ARBA00004141"/>
    </source>
</evidence>
<dbReference type="PANTHER" id="PTHR11132">
    <property type="entry name" value="SOLUTE CARRIER FAMILY 35"/>
    <property type="match status" value="1"/>
</dbReference>
<evidence type="ECO:0000256" key="3">
    <source>
        <dbReference type="ARBA" id="ARBA00022989"/>
    </source>
</evidence>
<keyword evidence="4 6" id="KW-0472">Membrane</keyword>
<feature type="domain" description="Sugar phosphate transporter" evidence="7">
    <location>
        <begin position="154"/>
        <end position="436"/>
    </location>
</feature>
<dbReference type="SUPFAM" id="SSF103481">
    <property type="entry name" value="Multidrug resistance efflux transporter EmrE"/>
    <property type="match status" value="1"/>
</dbReference>
<evidence type="ECO:0000259" key="7">
    <source>
        <dbReference type="Pfam" id="PF03151"/>
    </source>
</evidence>
<dbReference type="InterPro" id="IPR037185">
    <property type="entry name" value="EmrE-like"/>
</dbReference>
<feature type="compositionally biased region" description="Low complexity" evidence="5">
    <location>
        <begin position="96"/>
        <end position="110"/>
    </location>
</feature>
<dbReference type="EMBL" id="LN483273">
    <property type="protein sequence ID" value="CDZ98084.1"/>
    <property type="molecule type" value="Genomic_DNA"/>
</dbReference>
<accession>A0A0F7SKW1</accession>
<proteinExistence type="predicted"/>
<feature type="transmembrane region" description="Helical" evidence="6">
    <location>
        <begin position="367"/>
        <end position="387"/>
    </location>
</feature>
<dbReference type="InterPro" id="IPR050186">
    <property type="entry name" value="TPT_transporter"/>
</dbReference>
<keyword evidence="3 6" id="KW-1133">Transmembrane helix</keyword>
<feature type="transmembrane region" description="Helical" evidence="6">
    <location>
        <begin position="177"/>
        <end position="197"/>
    </location>
</feature>
<evidence type="ECO:0000256" key="4">
    <source>
        <dbReference type="ARBA" id="ARBA00023136"/>
    </source>
</evidence>
<sequence>MVEAYWSSTFYICFLANSTINILSLNNHPRLGQPPSAHRIRLCIGQSDNNTVASSTWIILFSTSPVSYIAPIIIKSIPILQPSRFTSSYVPPQSPPRSGESSTTSSESPGVDSEDPRMHRAGNSLPAARNSIYSGLALNPGLIRKLFNSAPFWLAVYFCFNLSLTLFNKIVLVRFPFPYTLTGIHALSCCVGCYIAIERRAFVPAKTTPSDNLILIGFSILYTINISVSNLSLQLVTVPFHQVVRAATPLFTIIISTLLLKTTFSKYKIFSLLPVIIGVGLATYGDYQFTIWGLTLTLLGTLLAAVKTVVTNLIQTGVGGRTKLHPLDLLMRMSPLAFVQCVIYGWLSGELGIVWTFGTTEMTKSQALALTVNGMVAFGLNIVSFTANKKTSALTMTVAANVKQVLTIVLSIVIFDLSINPINGLGIFLTLCGGGAYAYIEHQEKAKVKRKLRFR</sequence>
<reference evidence="8" key="1">
    <citation type="submission" date="2014-08" db="EMBL/GenBank/DDBJ databases">
        <authorList>
            <person name="Sharma Rahul"/>
            <person name="Thines Marco"/>
        </authorList>
    </citation>
    <scope>NUCLEOTIDE SEQUENCE</scope>
</reference>
<organism evidence="8">
    <name type="scientific">Phaffia rhodozyma</name>
    <name type="common">Yeast</name>
    <name type="synonym">Xanthophyllomyces dendrorhous</name>
    <dbReference type="NCBI Taxonomy" id="264483"/>
    <lineage>
        <taxon>Eukaryota</taxon>
        <taxon>Fungi</taxon>
        <taxon>Dikarya</taxon>
        <taxon>Basidiomycota</taxon>
        <taxon>Agaricomycotina</taxon>
        <taxon>Tremellomycetes</taxon>
        <taxon>Cystofilobasidiales</taxon>
        <taxon>Mrakiaceae</taxon>
        <taxon>Phaffia</taxon>
    </lineage>
</organism>
<feature type="transmembrane region" description="Helical" evidence="6">
    <location>
        <begin position="152"/>
        <end position="171"/>
    </location>
</feature>
<dbReference type="AlphaFoldDB" id="A0A0F7SKW1"/>
<protein>
    <submittedName>
        <fullName evidence="8">Tpt-domain-containing protein</fullName>
    </submittedName>
</protein>
<feature type="transmembrane region" description="Helical" evidence="6">
    <location>
        <begin position="240"/>
        <end position="260"/>
    </location>
</feature>
<name>A0A0F7SKW1_PHARH</name>
<evidence type="ECO:0000256" key="5">
    <source>
        <dbReference type="SAM" id="MobiDB-lite"/>
    </source>
</evidence>
<feature type="transmembrane region" description="Helical" evidence="6">
    <location>
        <begin position="394"/>
        <end position="415"/>
    </location>
</feature>
<evidence type="ECO:0000256" key="2">
    <source>
        <dbReference type="ARBA" id="ARBA00022692"/>
    </source>
</evidence>
<feature type="transmembrane region" description="Helical" evidence="6">
    <location>
        <begin position="209"/>
        <end position="228"/>
    </location>
</feature>
<dbReference type="InterPro" id="IPR004853">
    <property type="entry name" value="Sugar_P_trans_dom"/>
</dbReference>
<keyword evidence="2 6" id="KW-0812">Transmembrane</keyword>
<evidence type="ECO:0000313" key="8">
    <source>
        <dbReference type="EMBL" id="CDZ98084.1"/>
    </source>
</evidence>
<feature type="transmembrane region" description="Helical" evidence="6">
    <location>
        <begin position="291"/>
        <end position="314"/>
    </location>
</feature>
<feature type="transmembrane region" description="Helical" evidence="6">
    <location>
        <begin position="335"/>
        <end position="355"/>
    </location>
</feature>